<dbReference type="InterPro" id="IPR018060">
    <property type="entry name" value="HTH_AraC"/>
</dbReference>
<dbReference type="PROSITE" id="PS01124">
    <property type="entry name" value="HTH_ARAC_FAMILY_2"/>
    <property type="match status" value="1"/>
</dbReference>
<keyword evidence="2" id="KW-0238">DNA-binding</keyword>
<dbReference type="InterPro" id="IPR018062">
    <property type="entry name" value="HTH_AraC-typ_CS"/>
</dbReference>
<dbReference type="PANTHER" id="PTHR43280">
    <property type="entry name" value="ARAC-FAMILY TRANSCRIPTIONAL REGULATOR"/>
    <property type="match status" value="1"/>
</dbReference>
<dbReference type="PROSITE" id="PS00041">
    <property type="entry name" value="HTH_ARAC_FAMILY_1"/>
    <property type="match status" value="1"/>
</dbReference>
<evidence type="ECO:0000256" key="2">
    <source>
        <dbReference type="ARBA" id="ARBA00023125"/>
    </source>
</evidence>
<name>A0ABS8YPZ6_9BACL</name>
<sequence length="157" mass="18717">MLEKLDQIFKVYFGHKEVGWEYKIAILLTQIWFLVILNIKKNELTDTSPKLSLQFERIQLMLRFIHENYQENISLDDIASSANISVAECGRTFRKFTAMTPYKYVMDHRLQRSVEYLKTNKYSITEITSLTGFNQVTHFIQVFKRKYGKTPKEYQKN</sequence>
<dbReference type="SUPFAM" id="SSF46689">
    <property type="entry name" value="Homeodomain-like"/>
    <property type="match status" value="2"/>
</dbReference>
<dbReference type="InterPro" id="IPR020449">
    <property type="entry name" value="Tscrpt_reg_AraC-type_HTH"/>
</dbReference>
<keyword evidence="1" id="KW-0805">Transcription regulation</keyword>
<dbReference type="PANTHER" id="PTHR43280:SF28">
    <property type="entry name" value="HTH-TYPE TRANSCRIPTIONAL ACTIVATOR RHAS"/>
    <property type="match status" value="1"/>
</dbReference>
<dbReference type="InterPro" id="IPR009057">
    <property type="entry name" value="Homeodomain-like_sf"/>
</dbReference>
<protein>
    <submittedName>
        <fullName evidence="5">AraC family transcriptional regulator</fullName>
    </submittedName>
</protein>
<keyword evidence="6" id="KW-1185">Reference proteome</keyword>
<dbReference type="Pfam" id="PF12833">
    <property type="entry name" value="HTH_18"/>
    <property type="match status" value="1"/>
</dbReference>
<dbReference type="RefSeq" id="WP_233698682.1">
    <property type="nucleotide sequence ID" value="NZ_JAJNBZ010000030.1"/>
</dbReference>
<comment type="caution">
    <text evidence="5">The sequence shown here is derived from an EMBL/GenBank/DDBJ whole genome shotgun (WGS) entry which is preliminary data.</text>
</comment>
<evidence type="ECO:0000256" key="1">
    <source>
        <dbReference type="ARBA" id="ARBA00023015"/>
    </source>
</evidence>
<keyword evidence="3" id="KW-0804">Transcription</keyword>
<dbReference type="Proteomes" id="UP001199916">
    <property type="component" value="Unassembled WGS sequence"/>
</dbReference>
<reference evidence="5 6" key="1">
    <citation type="submission" date="2021-11" db="EMBL/GenBank/DDBJ databases">
        <title>Draft genome sequence of Paenibacillus profundus YoMME, a new Gram-positive bacteria with exoelectrogenic properties.</title>
        <authorList>
            <person name="Hubenova Y."/>
            <person name="Hubenova E."/>
            <person name="Manasiev Y."/>
            <person name="Peykov S."/>
            <person name="Mitov M."/>
        </authorList>
    </citation>
    <scope>NUCLEOTIDE SEQUENCE [LARGE SCALE GENOMIC DNA]</scope>
    <source>
        <strain evidence="5 6">YoMME</strain>
    </source>
</reference>
<gene>
    <name evidence="5" type="ORF">LQV63_25030</name>
</gene>
<evidence type="ECO:0000313" key="5">
    <source>
        <dbReference type="EMBL" id="MCE5172538.1"/>
    </source>
</evidence>
<proteinExistence type="predicted"/>
<evidence type="ECO:0000259" key="4">
    <source>
        <dbReference type="PROSITE" id="PS01124"/>
    </source>
</evidence>
<evidence type="ECO:0000256" key="3">
    <source>
        <dbReference type="ARBA" id="ARBA00023163"/>
    </source>
</evidence>
<dbReference type="EMBL" id="JAJNBZ010000030">
    <property type="protein sequence ID" value="MCE5172538.1"/>
    <property type="molecule type" value="Genomic_DNA"/>
</dbReference>
<feature type="domain" description="HTH araC/xylS-type" evidence="4">
    <location>
        <begin position="59"/>
        <end position="157"/>
    </location>
</feature>
<evidence type="ECO:0000313" key="6">
    <source>
        <dbReference type="Proteomes" id="UP001199916"/>
    </source>
</evidence>
<dbReference type="SMART" id="SM00342">
    <property type="entry name" value="HTH_ARAC"/>
    <property type="match status" value="1"/>
</dbReference>
<organism evidence="5 6">
    <name type="scientific">Paenibacillus profundus</name>
    <dbReference type="NCBI Taxonomy" id="1173085"/>
    <lineage>
        <taxon>Bacteria</taxon>
        <taxon>Bacillati</taxon>
        <taxon>Bacillota</taxon>
        <taxon>Bacilli</taxon>
        <taxon>Bacillales</taxon>
        <taxon>Paenibacillaceae</taxon>
        <taxon>Paenibacillus</taxon>
    </lineage>
</organism>
<dbReference type="Gene3D" id="1.10.10.60">
    <property type="entry name" value="Homeodomain-like"/>
    <property type="match status" value="2"/>
</dbReference>
<dbReference type="PRINTS" id="PR00032">
    <property type="entry name" value="HTHARAC"/>
</dbReference>
<accession>A0ABS8YPZ6</accession>